<organism evidence="15">
    <name type="scientific">Capitella teleta</name>
    <name type="common">Polychaete worm</name>
    <dbReference type="NCBI Taxonomy" id="283909"/>
    <lineage>
        <taxon>Eukaryota</taxon>
        <taxon>Metazoa</taxon>
        <taxon>Spiralia</taxon>
        <taxon>Lophotrochozoa</taxon>
        <taxon>Annelida</taxon>
        <taxon>Polychaeta</taxon>
        <taxon>Sedentaria</taxon>
        <taxon>Scolecida</taxon>
        <taxon>Capitellidae</taxon>
        <taxon>Capitella</taxon>
    </lineage>
</organism>
<dbReference type="PANTHER" id="PTHR11690:SF222">
    <property type="entry name" value="AMILORIDE-SENSITIVE SODIUM CHANNEL SUBUNIT GAMMA"/>
    <property type="match status" value="1"/>
</dbReference>
<dbReference type="SMART" id="SM00137">
    <property type="entry name" value="MAM"/>
    <property type="match status" value="2"/>
</dbReference>
<dbReference type="InterPro" id="IPR000998">
    <property type="entry name" value="MAM_dom"/>
</dbReference>
<dbReference type="InterPro" id="IPR001873">
    <property type="entry name" value="ENaC"/>
</dbReference>
<dbReference type="HOGENOM" id="CLU_263608_0_0_1"/>
<keyword evidence="17" id="KW-1185">Reference proteome</keyword>
<sequence>MSQGRHWLKYLSTVNPVSKGIACDFEHDCACGYRFVSSNVKDVWRRLIDEVKIVANDTSSNETIQDVYLTLRTLDGNKPKTGDWSRLISPFTLIANTSCLRFQYYTRYMDIKVYLHNNTNMQEKLAIAHDGQGSVWHSASFNVDPGNYSLVFECTHGLQLDPENIGLDDVTITDGTCNEYTNGPFECNFDDDSWCGYQDDSQGPLKWVRTRGFEDTSPGIFVTKNGPHMKLITSTGWNYMRTSRVMAAKNTAVLLSPWYSYNSSCLQFYFQLQGSSTKDTLSTLSVSIILPEGSKQVVWEVRGALDNAFHLAQANIIPEMLMMTMGTENVTKHMEDGHLKYQLMFQLNGNSISAALDDIRMDYGECNIHINCSEHEEKCIPSFACLPKSHFCDGVANCEMGDDESCLTIQNKTKDLIQKEMPGVSMNLTEIYALSGHQGEDLIYSCRWEGTKCTHLNFTKQVTDYGLCYIFNSEEQETLSTDKTVQTKIRVFWGEAGSRFGLSLTLNIEQYEYMRGPQSDAGIKMFLHSKDELPQVRDLGFAISPGIHSLVAIRLNECETTDTVEECKCRDAYMPGYSDVNPPVCNLDKYFSCVIPHINSVKSTEHKCECPKPCKQTIYEPGLSQAALSILSVDNILTENMETLKAKYHNALGARQRVESNFVDDLTMIKDIQKHYLDLRRFTKTYLGDYDKSNFAKIWLSSETLLKIFQEDMGQLLVSIPDHNKAYKTFYAKQVQALRVYLKDLDKTLSELDEVLSEDKGNSKTYGEELMIEIQKQAFVRITLAHANFKNFLRIINKTSSNEVTDPEKLELLEFLPRRYTIWEKQCNLGMNKLMDNLEIIKDALYKLGAELHGGKPGDSEGRIRVLRNEEMNGRIQEISKEVLRLVRTYLRKSHNVEKCVTEYQETLENVNKWIESARALSEKYTPENRQRSAAIFNYTQEVKIIETDENDVQKLFHDYSYARISRLHMLKHFNPEGRSSEVLSHLNVFINKIQSRVTEPLRKRIESIRSDLQLHYKTGFKRAAELEKYITEHSFYDKASKMDIWRIPTPNLESPDRFNDKAQEFWTVWNRDVSIDDFTNKALDAHIQEGLDAFCGPLLTIIDGFEEQLLVNKQKILAALTKINNVERAYIKLLEIDHLFVLKNFLNIDVYFAQLKHQNVKQLQAYQVTQFLGNHNSLFPYNVMRGDVGGFMGLLLGGSVLTVFELLDLIAFHFLKNLLHPLLPPSDDPEKNDKELKDVDQTPVVDSGFSNSLAATPEWMNENKHKDYGIITAT</sequence>
<dbReference type="AlphaFoldDB" id="R7TMN8"/>
<dbReference type="Gene3D" id="2.60.470.10">
    <property type="entry name" value="Acid-sensing ion channels like domains"/>
    <property type="match status" value="1"/>
</dbReference>
<keyword evidence="6" id="KW-0915">Sodium</keyword>
<comment type="subcellular location">
    <subcellularLocation>
        <location evidence="1">Membrane</location>
        <topology evidence="1">Multi-pass membrane protein</topology>
    </subcellularLocation>
</comment>
<dbReference type="GO" id="GO:0005886">
    <property type="term" value="C:plasma membrane"/>
    <property type="evidence" value="ECO:0007669"/>
    <property type="project" value="TreeGrafter"/>
</dbReference>
<feature type="domain" description="MAM" evidence="14">
    <location>
        <begin position="21"/>
        <end position="179"/>
    </location>
</feature>
<protein>
    <recommendedName>
        <fullName evidence="14">MAM domain-containing protein</fullName>
    </recommendedName>
</protein>
<reference evidence="17" key="1">
    <citation type="submission" date="2012-12" db="EMBL/GenBank/DDBJ databases">
        <authorList>
            <person name="Hellsten U."/>
            <person name="Grimwood J."/>
            <person name="Chapman J.A."/>
            <person name="Shapiro H."/>
            <person name="Aerts A."/>
            <person name="Otillar R.P."/>
            <person name="Terry A.Y."/>
            <person name="Boore J.L."/>
            <person name="Simakov O."/>
            <person name="Marletaz F."/>
            <person name="Cho S.-J."/>
            <person name="Edsinger-Gonzales E."/>
            <person name="Havlak P."/>
            <person name="Kuo D.-H."/>
            <person name="Larsson T."/>
            <person name="Lv J."/>
            <person name="Arendt D."/>
            <person name="Savage R."/>
            <person name="Osoegawa K."/>
            <person name="de Jong P."/>
            <person name="Lindberg D.R."/>
            <person name="Seaver E.C."/>
            <person name="Weisblat D.A."/>
            <person name="Putnam N.H."/>
            <person name="Grigoriev I.V."/>
            <person name="Rokhsar D.S."/>
        </authorList>
    </citation>
    <scope>NUCLEOTIDE SEQUENCE</scope>
    <source>
        <strain evidence="17">I ESC-2004</strain>
    </source>
</reference>
<evidence type="ECO:0000313" key="17">
    <source>
        <dbReference type="Proteomes" id="UP000014760"/>
    </source>
</evidence>
<evidence type="ECO:0000313" key="15">
    <source>
        <dbReference type="EMBL" id="ELT92340.1"/>
    </source>
</evidence>
<dbReference type="SUPFAM" id="SSF49899">
    <property type="entry name" value="Concanavalin A-like lectins/glucanases"/>
    <property type="match status" value="2"/>
</dbReference>
<keyword evidence="7 13" id="KW-0406">Ion transport</keyword>
<evidence type="ECO:0000259" key="14">
    <source>
        <dbReference type="PROSITE" id="PS50060"/>
    </source>
</evidence>
<evidence type="ECO:0000256" key="1">
    <source>
        <dbReference type="ARBA" id="ARBA00004141"/>
    </source>
</evidence>
<dbReference type="InterPro" id="IPR013320">
    <property type="entry name" value="ConA-like_dom_sf"/>
</dbReference>
<dbReference type="Proteomes" id="UP000014760">
    <property type="component" value="Unassembled WGS sequence"/>
</dbReference>
<dbReference type="Gene3D" id="1.10.287.770">
    <property type="entry name" value="YojJ-like"/>
    <property type="match status" value="1"/>
</dbReference>
<dbReference type="PANTHER" id="PTHR11690">
    <property type="entry name" value="AMILORIDE-SENSITIVE SODIUM CHANNEL-RELATED"/>
    <property type="match status" value="1"/>
</dbReference>
<evidence type="ECO:0000256" key="4">
    <source>
        <dbReference type="ARBA" id="ARBA00022692"/>
    </source>
</evidence>
<evidence type="ECO:0000256" key="6">
    <source>
        <dbReference type="ARBA" id="ARBA00023053"/>
    </source>
</evidence>
<evidence type="ECO:0000256" key="10">
    <source>
        <dbReference type="ARBA" id="ARBA00023201"/>
    </source>
</evidence>
<gene>
    <name evidence="15" type="ORF">CAPTEDRAFT_191217</name>
</gene>
<comment type="caution">
    <text evidence="12">Lacks conserved residue(s) required for the propagation of feature annotation.</text>
</comment>
<evidence type="ECO:0000256" key="11">
    <source>
        <dbReference type="ARBA" id="ARBA00023303"/>
    </source>
</evidence>
<dbReference type="OrthoDB" id="6502088at2759"/>
<dbReference type="Pfam" id="PF00858">
    <property type="entry name" value="ASC"/>
    <property type="match status" value="3"/>
</dbReference>
<name>R7TMN8_CAPTE</name>
<dbReference type="Pfam" id="PF00629">
    <property type="entry name" value="MAM"/>
    <property type="match status" value="2"/>
</dbReference>
<keyword evidence="5" id="KW-1133">Transmembrane helix</keyword>
<keyword evidence="8" id="KW-0472">Membrane</keyword>
<feature type="domain" description="MAM" evidence="14">
    <location>
        <begin position="185"/>
        <end position="368"/>
    </location>
</feature>
<dbReference type="PROSITE" id="PS50060">
    <property type="entry name" value="MAM_2"/>
    <property type="match status" value="2"/>
</dbReference>
<reference evidence="15 17" key="2">
    <citation type="journal article" date="2013" name="Nature">
        <title>Insights into bilaterian evolution from three spiralian genomes.</title>
        <authorList>
            <person name="Simakov O."/>
            <person name="Marletaz F."/>
            <person name="Cho S.J."/>
            <person name="Edsinger-Gonzales E."/>
            <person name="Havlak P."/>
            <person name="Hellsten U."/>
            <person name="Kuo D.H."/>
            <person name="Larsson T."/>
            <person name="Lv J."/>
            <person name="Arendt D."/>
            <person name="Savage R."/>
            <person name="Osoegawa K."/>
            <person name="de Jong P."/>
            <person name="Grimwood J."/>
            <person name="Chapman J.A."/>
            <person name="Shapiro H."/>
            <person name="Aerts A."/>
            <person name="Otillar R.P."/>
            <person name="Terry A.Y."/>
            <person name="Boore J.L."/>
            <person name="Grigoriev I.V."/>
            <person name="Lindberg D.R."/>
            <person name="Seaver E.C."/>
            <person name="Weisblat D.A."/>
            <person name="Putnam N.H."/>
            <person name="Rokhsar D.S."/>
        </authorList>
    </citation>
    <scope>NUCLEOTIDE SEQUENCE</scope>
    <source>
        <strain evidence="15 17">I ESC-2004</strain>
    </source>
</reference>
<dbReference type="EnsemblMetazoa" id="CapteT191217">
    <property type="protein sequence ID" value="CapteP191217"/>
    <property type="gene ID" value="CapteG191217"/>
</dbReference>
<dbReference type="InterPro" id="IPR002172">
    <property type="entry name" value="LDrepeatLR_classA_rpt"/>
</dbReference>
<dbReference type="EMBL" id="AMQN01002829">
    <property type="status" value="NOT_ANNOTATED_CDS"/>
    <property type="molecule type" value="Genomic_DNA"/>
</dbReference>
<dbReference type="CDD" id="cd00112">
    <property type="entry name" value="LDLa"/>
    <property type="match status" value="1"/>
</dbReference>
<dbReference type="CDD" id="cd06263">
    <property type="entry name" value="MAM"/>
    <property type="match status" value="1"/>
</dbReference>
<dbReference type="Gene3D" id="2.60.120.200">
    <property type="match status" value="2"/>
</dbReference>
<keyword evidence="9" id="KW-1015">Disulfide bond</keyword>
<keyword evidence="4 13" id="KW-0812">Transmembrane</keyword>
<dbReference type="PROSITE" id="PS50068">
    <property type="entry name" value="LDLRA_2"/>
    <property type="match status" value="1"/>
</dbReference>
<keyword evidence="11 13" id="KW-0407">Ion channel</keyword>
<evidence type="ECO:0000256" key="8">
    <source>
        <dbReference type="ARBA" id="ARBA00023136"/>
    </source>
</evidence>
<reference evidence="16" key="3">
    <citation type="submission" date="2015-06" db="UniProtKB">
        <authorList>
            <consortium name="EnsemblMetazoa"/>
        </authorList>
    </citation>
    <scope>IDENTIFICATION</scope>
</reference>
<evidence type="ECO:0000256" key="12">
    <source>
        <dbReference type="PROSITE-ProRule" id="PRU00124"/>
    </source>
</evidence>
<evidence type="ECO:0000256" key="7">
    <source>
        <dbReference type="ARBA" id="ARBA00023065"/>
    </source>
</evidence>
<evidence type="ECO:0000256" key="3">
    <source>
        <dbReference type="ARBA" id="ARBA00022461"/>
    </source>
</evidence>
<keyword evidence="3 13" id="KW-0894">Sodium channel</keyword>
<evidence type="ECO:0000256" key="5">
    <source>
        <dbReference type="ARBA" id="ARBA00022989"/>
    </source>
</evidence>
<evidence type="ECO:0000256" key="9">
    <source>
        <dbReference type="ARBA" id="ARBA00023157"/>
    </source>
</evidence>
<keyword evidence="2 13" id="KW-0813">Transport</keyword>
<dbReference type="EMBL" id="KB310159">
    <property type="protein sequence ID" value="ELT92340.1"/>
    <property type="molecule type" value="Genomic_DNA"/>
</dbReference>
<evidence type="ECO:0000256" key="13">
    <source>
        <dbReference type="RuleBase" id="RU000679"/>
    </source>
</evidence>
<evidence type="ECO:0000313" key="16">
    <source>
        <dbReference type="EnsemblMetazoa" id="CapteP191217"/>
    </source>
</evidence>
<keyword evidence="10 13" id="KW-0739">Sodium transport</keyword>
<evidence type="ECO:0000256" key="2">
    <source>
        <dbReference type="ARBA" id="ARBA00022448"/>
    </source>
</evidence>
<proteinExistence type="inferred from homology"/>
<comment type="similarity">
    <text evidence="13">Belongs to the amiloride-sensitive sodium channel (TC 1.A.6) family.</text>
</comment>
<accession>R7TMN8</accession>
<dbReference type="GO" id="GO:0015280">
    <property type="term" value="F:ligand-gated sodium channel activity"/>
    <property type="evidence" value="ECO:0007669"/>
    <property type="project" value="TreeGrafter"/>
</dbReference>